<dbReference type="Gene3D" id="3.40.50.720">
    <property type="entry name" value="NAD(P)-binding Rossmann-like Domain"/>
    <property type="match status" value="1"/>
</dbReference>
<dbReference type="RefSeq" id="WP_267141534.1">
    <property type="nucleotide sequence ID" value="NZ_JAODIL010000059.1"/>
</dbReference>
<accession>A0A9J6PMB8</accession>
<protein>
    <submittedName>
        <fullName evidence="2">SDR family NAD(P)-dependent oxidoreductase</fullName>
    </submittedName>
</protein>
<dbReference type="PANTHER" id="PTHR43976">
    <property type="entry name" value="SHORT CHAIN DEHYDROGENASE"/>
    <property type="match status" value="1"/>
</dbReference>
<dbReference type="PRINTS" id="PR00080">
    <property type="entry name" value="SDRFAMILY"/>
</dbReference>
<organism evidence="2 3">
    <name type="scientific">Winslowiella arboricola</name>
    <dbReference type="NCBI Taxonomy" id="2978220"/>
    <lineage>
        <taxon>Bacteria</taxon>
        <taxon>Pseudomonadati</taxon>
        <taxon>Pseudomonadota</taxon>
        <taxon>Gammaproteobacteria</taxon>
        <taxon>Enterobacterales</taxon>
        <taxon>Erwiniaceae</taxon>
        <taxon>Winslowiella</taxon>
    </lineage>
</organism>
<evidence type="ECO:0000313" key="2">
    <source>
        <dbReference type="EMBL" id="MCU5778538.1"/>
    </source>
</evidence>
<evidence type="ECO:0000313" key="3">
    <source>
        <dbReference type="Proteomes" id="UP001064262"/>
    </source>
</evidence>
<dbReference type="AlphaFoldDB" id="A0A9J6PMB8"/>
<gene>
    <name evidence="2" type="ORF">N5923_13670</name>
</gene>
<proteinExistence type="inferred from homology"/>
<dbReference type="InterPro" id="IPR051911">
    <property type="entry name" value="SDR_oxidoreductase"/>
</dbReference>
<comment type="similarity">
    <text evidence="1">Belongs to the short-chain dehydrogenases/reductases (SDR) family.</text>
</comment>
<dbReference type="Proteomes" id="UP001064262">
    <property type="component" value="Unassembled WGS sequence"/>
</dbReference>
<name>A0A9J6PMB8_9GAMM</name>
<dbReference type="EMBL" id="JAODIM010000041">
    <property type="protein sequence ID" value="MCU5778538.1"/>
    <property type="molecule type" value="Genomic_DNA"/>
</dbReference>
<dbReference type="PANTHER" id="PTHR43976:SF20">
    <property type="entry name" value="AGROPINE SYNTHESIS REDUCTASE"/>
    <property type="match status" value="1"/>
</dbReference>
<dbReference type="PROSITE" id="PS00061">
    <property type="entry name" value="ADH_SHORT"/>
    <property type="match status" value="1"/>
</dbReference>
<dbReference type="PRINTS" id="PR00081">
    <property type="entry name" value="GDHRDH"/>
</dbReference>
<dbReference type="InterPro" id="IPR036291">
    <property type="entry name" value="NAD(P)-bd_dom_sf"/>
</dbReference>
<dbReference type="InterPro" id="IPR002347">
    <property type="entry name" value="SDR_fam"/>
</dbReference>
<dbReference type="InterPro" id="IPR020904">
    <property type="entry name" value="Sc_DH/Rdtase_CS"/>
</dbReference>
<evidence type="ECO:0000256" key="1">
    <source>
        <dbReference type="RuleBase" id="RU000363"/>
    </source>
</evidence>
<dbReference type="Pfam" id="PF00106">
    <property type="entry name" value="adh_short"/>
    <property type="match status" value="1"/>
</dbReference>
<dbReference type="SUPFAM" id="SSF51735">
    <property type="entry name" value="NAD(P)-binding Rossmann-fold domains"/>
    <property type="match status" value="1"/>
</dbReference>
<keyword evidence="3" id="KW-1185">Reference proteome</keyword>
<reference evidence="2" key="1">
    <citation type="submission" date="2022-09" db="EMBL/GenBank/DDBJ databases">
        <title>Winslowiella arboricola sp. nov., isolated from bleeding cankers on broadleaf hosts.</title>
        <authorList>
            <person name="Brady C."/>
            <person name="Kaur S."/>
            <person name="Crampton B."/>
            <person name="Maddock D."/>
            <person name="Arnold D."/>
            <person name="Denman S."/>
        </authorList>
    </citation>
    <scope>NUCLEOTIDE SEQUENCE</scope>
    <source>
        <strain evidence="2">BAC 15a-03b</strain>
    </source>
</reference>
<sequence length="246" mass="26512">MTASLLSALAFTEEKTMLDTAQRVVMVSGAARGLGLHITERLLKSGFTVCAGVRNPDALAPRERLTVCQYDAAVAGSGEAWVAATLQQYGRIDALVNCAGINPRVRVMDEDEGALDDMWQINVKGPLRLSRAALPSLFSCGNGRIINVASLAGRRVGSNVGYAMTKFAVVALTHGIRQECWDQGVRATALCPGYIATDMTAGETEVTREEMTQPEDLAEMVELLLRLPNNLSVAELLINCRKEAML</sequence>
<comment type="caution">
    <text evidence="2">The sequence shown here is derived from an EMBL/GenBank/DDBJ whole genome shotgun (WGS) entry which is preliminary data.</text>
</comment>